<evidence type="ECO:0000313" key="2">
    <source>
        <dbReference type="Proteomes" id="UP001153148"/>
    </source>
</evidence>
<reference evidence="1" key="1">
    <citation type="submission" date="2021-03" db="EMBL/GenBank/DDBJ databases">
        <authorList>
            <person name="Tran Van P."/>
        </authorList>
    </citation>
    <scope>NUCLEOTIDE SEQUENCE</scope>
</reference>
<name>A0ABN7P701_TIMPD</name>
<evidence type="ECO:0008006" key="3">
    <source>
        <dbReference type="Google" id="ProtNLM"/>
    </source>
</evidence>
<dbReference type="Proteomes" id="UP001153148">
    <property type="component" value="Unassembled WGS sequence"/>
</dbReference>
<evidence type="ECO:0000313" key="1">
    <source>
        <dbReference type="EMBL" id="CAG2062927.1"/>
    </source>
</evidence>
<dbReference type="EMBL" id="CAJPIN010023218">
    <property type="protein sequence ID" value="CAG2062927.1"/>
    <property type="molecule type" value="Genomic_DNA"/>
</dbReference>
<proteinExistence type="predicted"/>
<dbReference type="Gene3D" id="3.40.50.720">
    <property type="entry name" value="NAD(P)-binding Rossmann-like Domain"/>
    <property type="match status" value="1"/>
</dbReference>
<protein>
    <recommendedName>
        <fullName evidence="3">Glyceraldehyde-3-phosphate dehydrogenase</fullName>
    </recommendedName>
</protein>
<comment type="caution">
    <text evidence="1">The sequence shown here is derived from an EMBL/GenBank/DDBJ whole genome shotgun (WGS) entry which is preliminary data.</text>
</comment>
<accession>A0ABN7P701</accession>
<sequence length="83" mass="9096">MELEGGAMVVTNEIFILHLIARLWESRVRECTAMVNIGINGFGRIGRMVLRCALEDGSVTSARNSGIILLERSIAHVKVATDL</sequence>
<keyword evidence="2" id="KW-1185">Reference proteome</keyword>
<dbReference type="InterPro" id="IPR036291">
    <property type="entry name" value="NAD(P)-bd_dom_sf"/>
</dbReference>
<organism evidence="1 2">
    <name type="scientific">Timema podura</name>
    <name type="common">Walking stick</name>
    <dbReference type="NCBI Taxonomy" id="61482"/>
    <lineage>
        <taxon>Eukaryota</taxon>
        <taxon>Metazoa</taxon>
        <taxon>Ecdysozoa</taxon>
        <taxon>Arthropoda</taxon>
        <taxon>Hexapoda</taxon>
        <taxon>Insecta</taxon>
        <taxon>Pterygota</taxon>
        <taxon>Neoptera</taxon>
        <taxon>Polyneoptera</taxon>
        <taxon>Phasmatodea</taxon>
        <taxon>Timematodea</taxon>
        <taxon>Timematoidea</taxon>
        <taxon>Timematidae</taxon>
        <taxon>Timema</taxon>
    </lineage>
</organism>
<feature type="non-terminal residue" evidence="1">
    <location>
        <position position="83"/>
    </location>
</feature>
<gene>
    <name evidence="1" type="ORF">TPAB3V08_LOCUS9875</name>
</gene>
<dbReference type="SUPFAM" id="SSF51735">
    <property type="entry name" value="NAD(P)-binding Rossmann-fold domains"/>
    <property type="match status" value="1"/>
</dbReference>